<evidence type="ECO:0000256" key="6">
    <source>
        <dbReference type="SAM" id="Phobius"/>
    </source>
</evidence>
<dbReference type="GO" id="GO:0003958">
    <property type="term" value="F:NADPH-hemoprotein reductase activity"/>
    <property type="evidence" value="ECO:0007669"/>
    <property type="project" value="UniProtKB-EC"/>
</dbReference>
<keyword evidence="5" id="KW-0198">Cysteine biosynthesis</keyword>
<dbReference type="SUPFAM" id="SSF52218">
    <property type="entry name" value="Flavoproteins"/>
    <property type="match status" value="1"/>
</dbReference>
<dbReference type="GO" id="GO:0010181">
    <property type="term" value="F:FMN binding"/>
    <property type="evidence" value="ECO:0007669"/>
    <property type="project" value="InterPro"/>
</dbReference>
<name>A1WTG9_HALHL</name>
<accession>A1WTG9</accession>
<dbReference type="GO" id="GO:0050660">
    <property type="term" value="F:flavin adenine dinucleotide binding"/>
    <property type="evidence" value="ECO:0007669"/>
    <property type="project" value="TreeGrafter"/>
</dbReference>
<dbReference type="Proteomes" id="UP000000647">
    <property type="component" value="Chromosome"/>
</dbReference>
<keyword evidence="6" id="KW-1133">Transmembrane helix</keyword>
<keyword evidence="6" id="KW-0472">Membrane</keyword>
<evidence type="ECO:0000256" key="1">
    <source>
        <dbReference type="ARBA" id="ARBA00001917"/>
    </source>
</evidence>
<proteinExistence type="predicted"/>
<keyword evidence="6" id="KW-0812">Transmembrane</keyword>
<keyword evidence="4" id="KW-0249">Electron transport</keyword>
<dbReference type="AlphaFoldDB" id="A1WTG9"/>
<dbReference type="InterPro" id="IPR001433">
    <property type="entry name" value="OxRdtase_FAD/NAD-bd"/>
</dbReference>
<evidence type="ECO:0000259" key="7">
    <source>
        <dbReference type="PROSITE" id="PS50902"/>
    </source>
</evidence>
<dbReference type="Gene3D" id="3.40.50.360">
    <property type="match status" value="1"/>
</dbReference>
<feature type="domain" description="Flavodoxin-like" evidence="7">
    <location>
        <begin position="313"/>
        <end position="448"/>
    </location>
</feature>
<gene>
    <name evidence="9" type="ordered locus">Hhal_0187</name>
</gene>
<sequence length="735" mass="80817">MPARLRRLLLCLHRWITLALAPLFLVIILSGGLLALEPVVRDLAASPGAEEPIPLAELQRFLAEVDPQQRTRALTLEQGGTAVLELSRAGERWHEAFDLEQRTSLGERAYGGAFFQTVRHLHKDLMLDLAVVVEVASYALILVLIAGPWLAWPRLRHSLTQWHTLIGWLTLPLLLLVSITGVLMALELGTPRLPPVDRDAGRLAVGPVLQQLEATETTHVYRMERFERAAWTVEVDGTAGHRQLIVTAEGITPVDAYPGWVAELHQGTWAGPWSGLINLLAALALLFLFISGVWLWARRWLGGRRRGDADADLLIAYASQTGTAAQLAAETARALRSGGARIEEAALSALEPKALDGYRYTLLIVSTCGDGDMPDTGRTFLAALESSSLNRTRFALLALGDSSYRHFCAAGESLRTSLRRAGAEEVLPMARADGAPEATWQLWLGEVAELVGVQPGQTKPIPADQPLQLTLRRREQLNDPNDPITQEVWGLTLESDTPLTYRPGDLLLVRPGEGEPARPYSIGSTPLDAPHRLELTVAVTSRTDARGKNRPGKASSLLAQRLQLGETIATSLRTHRHMHPPDDPQQPIILIAAGCGIAPFIGFVAERAAQSQRGPVWLIFGNRRRHGDFFHAERLQRWQAQGVLTRLDLAFSRDPEDGGYVQDRIADARAMLVDWMLHRNARIYACGRRSTIGTAVPTALTEALRQCGAPAYRDQAEAVVRGWQSDGRLRLDVID</sequence>
<organism evidence="9 10">
    <name type="scientific">Halorhodospira halophila (strain DSM 244 / SL1)</name>
    <name type="common">Ectothiorhodospira halophila (strain DSM 244 / SL1)</name>
    <dbReference type="NCBI Taxonomy" id="349124"/>
    <lineage>
        <taxon>Bacteria</taxon>
        <taxon>Pseudomonadati</taxon>
        <taxon>Pseudomonadota</taxon>
        <taxon>Gammaproteobacteria</taxon>
        <taxon>Chromatiales</taxon>
        <taxon>Ectothiorhodospiraceae</taxon>
        <taxon>Halorhodospira</taxon>
    </lineage>
</organism>
<keyword evidence="5" id="KW-0028">Amino-acid biosynthesis</keyword>
<keyword evidence="3" id="KW-0288">FMN</keyword>
<dbReference type="GO" id="GO:0005829">
    <property type="term" value="C:cytosol"/>
    <property type="evidence" value="ECO:0007669"/>
    <property type="project" value="TreeGrafter"/>
</dbReference>
<feature type="transmembrane region" description="Helical" evidence="6">
    <location>
        <begin position="164"/>
        <end position="186"/>
    </location>
</feature>
<feature type="transmembrane region" description="Helical" evidence="6">
    <location>
        <begin position="129"/>
        <end position="152"/>
    </location>
</feature>
<dbReference type="KEGG" id="hha:Hhal_0187"/>
<dbReference type="RefSeq" id="WP_011813004.1">
    <property type="nucleotide sequence ID" value="NC_008789.1"/>
</dbReference>
<evidence type="ECO:0000313" key="9">
    <source>
        <dbReference type="EMBL" id="ABM60981.1"/>
    </source>
</evidence>
<keyword evidence="2" id="KW-0285">Flavoprotein</keyword>
<feature type="transmembrane region" description="Helical" evidence="6">
    <location>
        <begin position="12"/>
        <end position="36"/>
    </location>
</feature>
<dbReference type="Pfam" id="PF00175">
    <property type="entry name" value="NAD_binding_1"/>
    <property type="match status" value="1"/>
</dbReference>
<dbReference type="InterPro" id="IPR017927">
    <property type="entry name" value="FAD-bd_FR_type"/>
</dbReference>
<dbReference type="eggNOG" id="COG0369">
    <property type="taxonomic scope" value="Bacteria"/>
</dbReference>
<evidence type="ECO:0000259" key="8">
    <source>
        <dbReference type="PROSITE" id="PS51384"/>
    </source>
</evidence>
<dbReference type="STRING" id="349124.Hhal_0187"/>
<evidence type="ECO:0000256" key="3">
    <source>
        <dbReference type="ARBA" id="ARBA00022643"/>
    </source>
</evidence>
<dbReference type="InterPro" id="IPR005625">
    <property type="entry name" value="PepSY-ass_TM"/>
</dbReference>
<dbReference type="SUPFAM" id="SSF63380">
    <property type="entry name" value="Riboflavin synthase domain-like"/>
    <property type="match status" value="1"/>
</dbReference>
<evidence type="ECO:0000256" key="5">
    <source>
        <dbReference type="ARBA" id="ARBA00023192"/>
    </source>
</evidence>
<dbReference type="SUPFAM" id="SSF52343">
    <property type="entry name" value="Ferredoxin reductase-like, C-terminal NADP-linked domain"/>
    <property type="match status" value="1"/>
</dbReference>
<keyword evidence="4" id="KW-0813">Transport</keyword>
<dbReference type="HOGENOM" id="CLU_001570_17_4_6"/>
<dbReference type="InterPro" id="IPR001709">
    <property type="entry name" value="Flavoprot_Pyr_Nucl_cyt_Rdtase"/>
</dbReference>
<dbReference type="InterPro" id="IPR029039">
    <property type="entry name" value="Flavoprotein-like_sf"/>
</dbReference>
<dbReference type="InterPro" id="IPR001094">
    <property type="entry name" value="Flavdoxin-like"/>
</dbReference>
<dbReference type="InterPro" id="IPR017938">
    <property type="entry name" value="Riboflavin_synthase-like_b-brl"/>
</dbReference>
<feature type="domain" description="FAD-binding FR-type" evidence="8">
    <location>
        <begin position="464"/>
        <end position="581"/>
    </location>
</feature>
<dbReference type="PROSITE" id="PS50902">
    <property type="entry name" value="FLAVODOXIN_LIKE"/>
    <property type="match status" value="1"/>
</dbReference>
<dbReference type="PRINTS" id="PR00369">
    <property type="entry name" value="FLAVODOXIN"/>
</dbReference>
<feature type="transmembrane region" description="Helical" evidence="6">
    <location>
        <begin position="276"/>
        <end position="297"/>
    </location>
</feature>
<dbReference type="Pfam" id="PF03929">
    <property type="entry name" value="PepSY_TM"/>
    <property type="match status" value="1"/>
</dbReference>
<dbReference type="PRINTS" id="PR00371">
    <property type="entry name" value="FPNCR"/>
</dbReference>
<reference evidence="10" key="1">
    <citation type="submission" date="2006-12" db="EMBL/GenBank/DDBJ databases">
        <title>Complete sequence of Halorhodospira halophila SL1.</title>
        <authorList>
            <consortium name="US DOE Joint Genome Institute"/>
            <person name="Copeland A."/>
            <person name="Lucas S."/>
            <person name="Lapidus A."/>
            <person name="Barry K."/>
            <person name="Detter J.C."/>
            <person name="Glavina del Rio T."/>
            <person name="Hammon N."/>
            <person name="Israni S."/>
            <person name="Dalin E."/>
            <person name="Tice H."/>
            <person name="Pitluck S."/>
            <person name="Saunders E."/>
            <person name="Brettin T."/>
            <person name="Bruce D."/>
            <person name="Han C."/>
            <person name="Tapia R."/>
            <person name="Schmutz J."/>
            <person name="Larimer F."/>
            <person name="Land M."/>
            <person name="Hauser L."/>
            <person name="Kyrpides N."/>
            <person name="Mikhailova N."/>
            <person name="Hoff W."/>
            <person name="Richardson P."/>
        </authorList>
    </citation>
    <scope>NUCLEOTIDE SEQUENCE [LARGE SCALE GENOMIC DNA]</scope>
    <source>
        <strain evidence="10">DSM 244 / SL1</strain>
    </source>
</reference>
<dbReference type="Pfam" id="PF00258">
    <property type="entry name" value="Flavodoxin_1"/>
    <property type="match status" value="1"/>
</dbReference>
<comment type="cofactor">
    <cofactor evidence="1">
        <name>FMN</name>
        <dbReference type="ChEBI" id="CHEBI:58210"/>
    </cofactor>
</comment>
<evidence type="ECO:0000256" key="4">
    <source>
        <dbReference type="ARBA" id="ARBA00022982"/>
    </source>
</evidence>
<protein>
    <submittedName>
        <fullName evidence="9">Flavodoxin/nitric oxide synthase</fullName>
    </submittedName>
</protein>
<dbReference type="PANTHER" id="PTHR19384:SF128">
    <property type="entry name" value="NADPH OXIDOREDUCTASE A"/>
    <property type="match status" value="1"/>
</dbReference>
<reference evidence="9 10" key="2">
    <citation type="journal article" date="2013" name="Stand. Genomic Sci.">
        <title>Complete genome sequence of Halorhodospira halophila SL1.</title>
        <authorList>
            <person name="Challacombe J.F."/>
            <person name="Majid S."/>
            <person name="Deole R."/>
            <person name="Brettin T.S."/>
            <person name="Bruce D."/>
            <person name="Delano S.F."/>
            <person name="Detter J.C."/>
            <person name="Gleasner C.D."/>
            <person name="Han C.S."/>
            <person name="Misra M."/>
            <person name="Reitenga K.G."/>
            <person name="Mikhailova N."/>
            <person name="Woyke T."/>
            <person name="Pitluck S."/>
            <person name="Nolan M."/>
            <person name="Land M.L."/>
            <person name="Saunders E."/>
            <person name="Tapia R."/>
            <person name="Lapidus A."/>
            <person name="Ivanova N."/>
            <person name="Hoff W.D."/>
        </authorList>
    </citation>
    <scope>NUCLEOTIDE SEQUENCE [LARGE SCALE GENOMIC DNA]</scope>
    <source>
        <strain evidence="10">DSM 244 / SL1</strain>
    </source>
</reference>
<evidence type="ECO:0000256" key="2">
    <source>
        <dbReference type="ARBA" id="ARBA00022630"/>
    </source>
</evidence>
<dbReference type="Gene3D" id="3.40.50.80">
    <property type="entry name" value="Nucleotide-binding domain of ferredoxin-NADP reductase (FNR) module"/>
    <property type="match status" value="1"/>
</dbReference>
<dbReference type="InterPro" id="IPR008254">
    <property type="entry name" value="Flavodoxin/NO_synth"/>
</dbReference>
<dbReference type="InterPro" id="IPR039261">
    <property type="entry name" value="FNR_nucleotide-bd"/>
</dbReference>
<evidence type="ECO:0000313" key="10">
    <source>
        <dbReference type="Proteomes" id="UP000000647"/>
    </source>
</evidence>
<dbReference type="eggNOG" id="COG3182">
    <property type="taxonomic scope" value="Bacteria"/>
</dbReference>
<keyword evidence="10" id="KW-1185">Reference proteome</keyword>
<dbReference type="PROSITE" id="PS51384">
    <property type="entry name" value="FAD_FR"/>
    <property type="match status" value="1"/>
</dbReference>
<dbReference type="EMBL" id="CP000544">
    <property type="protein sequence ID" value="ABM60981.1"/>
    <property type="molecule type" value="Genomic_DNA"/>
</dbReference>
<dbReference type="PANTHER" id="PTHR19384">
    <property type="entry name" value="NITRIC OXIDE SYNTHASE-RELATED"/>
    <property type="match status" value="1"/>
</dbReference>
<dbReference type="Gene3D" id="2.40.30.10">
    <property type="entry name" value="Translation factors"/>
    <property type="match status" value="1"/>
</dbReference>